<evidence type="ECO:0000313" key="1">
    <source>
        <dbReference type="EMBL" id="GGK12359.1"/>
    </source>
</evidence>
<name>A0A8J3BHX3_9ACTN</name>
<accession>A0A8J3BHX3</accession>
<gene>
    <name evidence="1" type="ORF">GCM10010124_01090</name>
</gene>
<organism evidence="1 2">
    <name type="scientific">Pilimelia terevasa</name>
    <dbReference type="NCBI Taxonomy" id="53372"/>
    <lineage>
        <taxon>Bacteria</taxon>
        <taxon>Bacillati</taxon>
        <taxon>Actinomycetota</taxon>
        <taxon>Actinomycetes</taxon>
        <taxon>Micromonosporales</taxon>
        <taxon>Micromonosporaceae</taxon>
        <taxon>Pilimelia</taxon>
    </lineage>
</organism>
<dbReference type="RefSeq" id="WP_189112147.1">
    <property type="nucleotide sequence ID" value="NZ_BMQC01000001.1"/>
</dbReference>
<evidence type="ECO:0000313" key="2">
    <source>
        <dbReference type="Proteomes" id="UP000662200"/>
    </source>
</evidence>
<keyword evidence="2" id="KW-1185">Reference proteome</keyword>
<dbReference type="AlphaFoldDB" id="A0A8J3BHX3"/>
<reference evidence="1" key="2">
    <citation type="submission" date="2020-09" db="EMBL/GenBank/DDBJ databases">
        <authorList>
            <person name="Sun Q."/>
            <person name="Ohkuma M."/>
        </authorList>
    </citation>
    <scope>NUCLEOTIDE SEQUENCE</scope>
    <source>
        <strain evidence="1">JCM 3091</strain>
    </source>
</reference>
<dbReference type="EMBL" id="BMQC01000001">
    <property type="protein sequence ID" value="GGK12359.1"/>
    <property type="molecule type" value="Genomic_DNA"/>
</dbReference>
<protein>
    <submittedName>
        <fullName evidence="1">Uncharacterized protein</fullName>
    </submittedName>
</protein>
<comment type="caution">
    <text evidence="1">The sequence shown here is derived from an EMBL/GenBank/DDBJ whole genome shotgun (WGS) entry which is preliminary data.</text>
</comment>
<reference evidence="1" key="1">
    <citation type="journal article" date="2014" name="Int. J. Syst. Evol. Microbiol.">
        <title>Complete genome sequence of Corynebacterium casei LMG S-19264T (=DSM 44701T), isolated from a smear-ripened cheese.</title>
        <authorList>
            <consortium name="US DOE Joint Genome Institute (JGI-PGF)"/>
            <person name="Walter F."/>
            <person name="Albersmeier A."/>
            <person name="Kalinowski J."/>
            <person name="Ruckert C."/>
        </authorList>
    </citation>
    <scope>NUCLEOTIDE SEQUENCE</scope>
    <source>
        <strain evidence="1">JCM 3091</strain>
    </source>
</reference>
<dbReference type="Proteomes" id="UP000662200">
    <property type="component" value="Unassembled WGS sequence"/>
</dbReference>
<proteinExistence type="predicted"/>
<sequence length="151" mass="15583">MNVVFLSFAPDPPELVRAAVRRHLDAGARVLLVSTSTGPWRDLADRPGLTIRHVRTDPAGSGGVSGALAGGLRRLGLRAARTHALALLADRAARDALPARIDVIMAADGLAAQYGYVLARRHPRALATADYHRALPSAGGSGAASPTSAGP</sequence>